<keyword evidence="1" id="KW-0614">Plasmid</keyword>
<proteinExistence type="predicted"/>
<geneLocation type="plasmid" evidence="1 2">
    <name>pAMI6</name>
</geneLocation>
<gene>
    <name evidence="1" type="ORF">JCM7686_pAMI6p156</name>
</gene>
<accession>S5Z257</accession>
<dbReference type="InterPro" id="IPR010272">
    <property type="entry name" value="T6SS_TssF"/>
</dbReference>
<protein>
    <submittedName>
        <fullName evidence="1">Type VI secretion system protein ImpG</fullName>
    </submittedName>
</protein>
<dbReference type="KEGG" id="pami:JCM7686_pAMI6p156"/>
<dbReference type="HOGENOM" id="CLU_028593_2_0_5"/>
<evidence type="ECO:0000313" key="1">
    <source>
        <dbReference type="EMBL" id="AGT11486.1"/>
    </source>
</evidence>
<dbReference type="PANTHER" id="PTHR35370">
    <property type="entry name" value="CYTOPLASMIC PROTEIN-RELATED-RELATED"/>
    <property type="match status" value="1"/>
</dbReference>
<evidence type="ECO:0000313" key="2">
    <source>
        <dbReference type="Proteomes" id="UP000015480"/>
    </source>
</evidence>
<dbReference type="PANTHER" id="PTHR35370:SF1">
    <property type="entry name" value="TYPE VI SECRETION SYSTEM COMPONENT TSSF1"/>
    <property type="match status" value="1"/>
</dbReference>
<organism evidence="1 2">
    <name type="scientific">Paracoccus aminophilus JCM 7686</name>
    <dbReference type="NCBI Taxonomy" id="1367847"/>
    <lineage>
        <taxon>Bacteria</taxon>
        <taxon>Pseudomonadati</taxon>
        <taxon>Pseudomonadota</taxon>
        <taxon>Alphaproteobacteria</taxon>
        <taxon>Rhodobacterales</taxon>
        <taxon>Paracoccaceae</taxon>
        <taxon>Paracoccus</taxon>
    </lineage>
</organism>
<reference evidence="1 2" key="1">
    <citation type="journal article" date="2014" name="BMC Genomics">
        <title>Architecture and functions of a multipartite genome of the methylotrophic bacterium Paracoccus aminophilus JCM 7686, containing primary and secondary chromids.</title>
        <authorList>
            <person name="Dziewit L."/>
            <person name="Czarnecki J."/>
            <person name="Wibberg D."/>
            <person name="Radlinska M."/>
            <person name="Mrozek P."/>
            <person name="Szymczak M."/>
            <person name="Schluter A."/>
            <person name="Puhler A."/>
            <person name="Bartosik D."/>
        </authorList>
    </citation>
    <scope>NUCLEOTIDE SEQUENCE [LARGE SCALE GENOMIC DNA]</scope>
    <source>
        <strain evidence="1">JCM 7686</strain>
        <plasmid evidence="2">Plasmid pAMI6</plasmid>
    </source>
</reference>
<dbReference type="RefSeq" id="WP_020953257.1">
    <property type="nucleotide sequence ID" value="NC_022044.1"/>
</dbReference>
<name>S5Z257_PARAH</name>
<dbReference type="Pfam" id="PF05947">
    <property type="entry name" value="T6SS_TssF"/>
    <property type="match status" value="1"/>
</dbReference>
<dbReference type="OrthoDB" id="9763676at2"/>
<keyword evidence="2" id="KW-1185">Reference proteome</keyword>
<dbReference type="PIRSF" id="PIRSF028304">
    <property type="entry name" value="UCP028304"/>
    <property type="match status" value="1"/>
</dbReference>
<dbReference type="Proteomes" id="UP000015480">
    <property type="component" value="Plasmid pAMI6"/>
</dbReference>
<sequence length="636" mass="71908">MRKAFRDAYNRELALLYERSSEFAAEYPGLADRLGGLLRENTDPWIAGLLEGTAFMAARVQLKLDEEFLGFTQELLDQIFPEALAPIPSVMLIQARVAADRRDLEEGLHFAPGEYMDARFRDADQRVSCQFSLCAPLEIWPLELTGAAYHDRPAVLGSLGQDPLEKTRAGLQIDLRHQTGSGLADLKLDDLTVHLTGSMPHAVALYEQIHCDCLRISLRYLSAQGDPVFVRIPTETLSQIGFNRDENLFQRDDRLFSGFSLLRDQFVFPRKFLGFKLSGLQKILRRIRASEAQLIIEFGRADDELAKHVDGTHLRLFCAPAVNLFEESSNQVRLDDRRFEYVVTPDSSPLTHYEVQRILKVYASYGTARTRVELHPLYSLPPGQVAQRNVMFYTSRRRPRRLTEGERQTGLRHDYRGTETYITIYEPPEVEPGARAQRLHIKTLCSNRHLPAYLPIAGSDDFRMTNDVGVSLDCVAGPTRPREPMTEIDREGPHRLTQGEVHWRLISYLGLNHFGLDDRGDGDSASALRELVSLFADLSDNSIETQIAGIKELTTRPVVRSIRREDGYFPARGLEISVTYDEAAFEGSGIIVLAAVLDRFFAEYANVNSFTQSVTISQQRGVIKRWPPRNGKGPLL</sequence>
<dbReference type="NCBIfam" id="TIGR03359">
    <property type="entry name" value="VI_chp_6"/>
    <property type="match status" value="1"/>
</dbReference>
<dbReference type="AlphaFoldDB" id="S5Z257"/>
<dbReference type="EMBL" id="CP006654">
    <property type="protein sequence ID" value="AGT11486.1"/>
    <property type="molecule type" value="Genomic_DNA"/>
</dbReference>
<dbReference type="PATRIC" id="fig|1367847.3.peg.4468"/>